<accession>D8SHK4</accession>
<dbReference type="KEGG" id="smo:SELMODRAFT_117313"/>
<dbReference type="InterPro" id="IPR000073">
    <property type="entry name" value="AB_hydrolase_1"/>
</dbReference>
<proteinExistence type="predicted"/>
<dbReference type="OMA" id="WAFAEHW"/>
<dbReference type="InParanoid" id="D8SHK4"/>
<gene>
    <name evidence="2" type="ORF">SELMODRAFT_117313</name>
</gene>
<evidence type="ECO:0000313" key="3">
    <source>
        <dbReference type="Proteomes" id="UP000001514"/>
    </source>
</evidence>
<dbReference type="PANTHER" id="PTHR42886:SF42">
    <property type="entry name" value="ALPHA_BETA-HYDROLASES SUPERFAMILY PROTEIN"/>
    <property type="match status" value="1"/>
</dbReference>
<name>D8SHK4_SELML</name>
<dbReference type="Pfam" id="PF12697">
    <property type="entry name" value="Abhydrolase_6"/>
    <property type="match status" value="1"/>
</dbReference>
<dbReference type="STRING" id="88036.D8SHK4"/>
<dbReference type="Gene3D" id="3.40.50.1820">
    <property type="entry name" value="alpha/beta hydrolase"/>
    <property type="match status" value="1"/>
</dbReference>
<dbReference type="FunCoup" id="D8SHK4">
    <property type="interactions" value="276"/>
</dbReference>
<sequence>MGVLVNIPSNILPPLPSGRGRCVASANLGSATPPINLPNGVSRSSFELPSGLRMEVLSCPPSSPSPATQSKIAPVVFVHGSYHAAWCWAVHWLPHFSQAGHHCFALSLLGQGESDPPADRVPQTLELHASDVANFIESKLHGIPPVLVGHSFGGLIVQYYLHCLESKRYPMLAAAVLACSVPPTGNTAVVMRFLKSKPLASIKVTWSLAAKGFARSLPLCRETFFSPDINHSELARYQALMKNSSTVPLFDLRKLNASLPIGPPSPSSPPVLVIGSENDFILDEQAVRETGAFFNAKEHIISSIAHDIMLDTQWRKAADVVLDWLRRGNIQG</sequence>
<dbReference type="Proteomes" id="UP000001514">
    <property type="component" value="Unassembled WGS sequence"/>
</dbReference>
<dbReference type="Gramene" id="EFJ16021">
    <property type="protein sequence ID" value="EFJ16021"/>
    <property type="gene ID" value="SELMODRAFT_117313"/>
</dbReference>
<dbReference type="HOGENOM" id="CLU_051715_0_0_1"/>
<organism evidence="3">
    <name type="scientific">Selaginella moellendorffii</name>
    <name type="common">Spikemoss</name>
    <dbReference type="NCBI Taxonomy" id="88036"/>
    <lineage>
        <taxon>Eukaryota</taxon>
        <taxon>Viridiplantae</taxon>
        <taxon>Streptophyta</taxon>
        <taxon>Embryophyta</taxon>
        <taxon>Tracheophyta</taxon>
        <taxon>Lycopodiopsida</taxon>
        <taxon>Selaginellales</taxon>
        <taxon>Selaginellaceae</taxon>
        <taxon>Selaginella</taxon>
    </lineage>
</organism>
<dbReference type="GO" id="GO:0006654">
    <property type="term" value="P:phosphatidic acid biosynthetic process"/>
    <property type="evidence" value="ECO:0000318"/>
    <property type="project" value="GO_Central"/>
</dbReference>
<dbReference type="PANTHER" id="PTHR42886">
    <property type="entry name" value="RE40534P-RELATED"/>
    <property type="match status" value="1"/>
</dbReference>
<dbReference type="EMBL" id="GL377620">
    <property type="protein sequence ID" value="EFJ16021.1"/>
    <property type="molecule type" value="Genomic_DNA"/>
</dbReference>
<dbReference type="GO" id="GO:0055088">
    <property type="term" value="P:lipid homeostasis"/>
    <property type="evidence" value="ECO:0000318"/>
    <property type="project" value="GO_Central"/>
</dbReference>
<dbReference type="SUPFAM" id="SSF53474">
    <property type="entry name" value="alpha/beta-Hydrolases"/>
    <property type="match status" value="1"/>
</dbReference>
<evidence type="ECO:0000259" key="1">
    <source>
        <dbReference type="Pfam" id="PF12697"/>
    </source>
</evidence>
<dbReference type="AlphaFoldDB" id="D8SHK4"/>
<reference evidence="2 3" key="1">
    <citation type="journal article" date="2011" name="Science">
        <title>The Selaginella genome identifies genetic changes associated with the evolution of vascular plants.</title>
        <authorList>
            <person name="Banks J.A."/>
            <person name="Nishiyama T."/>
            <person name="Hasebe M."/>
            <person name="Bowman J.L."/>
            <person name="Gribskov M."/>
            <person name="dePamphilis C."/>
            <person name="Albert V.A."/>
            <person name="Aono N."/>
            <person name="Aoyama T."/>
            <person name="Ambrose B.A."/>
            <person name="Ashton N.W."/>
            <person name="Axtell M.J."/>
            <person name="Barker E."/>
            <person name="Barker M.S."/>
            <person name="Bennetzen J.L."/>
            <person name="Bonawitz N.D."/>
            <person name="Chapple C."/>
            <person name="Cheng C."/>
            <person name="Correa L.G."/>
            <person name="Dacre M."/>
            <person name="DeBarry J."/>
            <person name="Dreyer I."/>
            <person name="Elias M."/>
            <person name="Engstrom E.M."/>
            <person name="Estelle M."/>
            <person name="Feng L."/>
            <person name="Finet C."/>
            <person name="Floyd S.K."/>
            <person name="Frommer W.B."/>
            <person name="Fujita T."/>
            <person name="Gramzow L."/>
            <person name="Gutensohn M."/>
            <person name="Harholt J."/>
            <person name="Hattori M."/>
            <person name="Heyl A."/>
            <person name="Hirai T."/>
            <person name="Hiwatashi Y."/>
            <person name="Ishikawa M."/>
            <person name="Iwata M."/>
            <person name="Karol K.G."/>
            <person name="Koehler B."/>
            <person name="Kolukisaoglu U."/>
            <person name="Kubo M."/>
            <person name="Kurata T."/>
            <person name="Lalonde S."/>
            <person name="Li K."/>
            <person name="Li Y."/>
            <person name="Litt A."/>
            <person name="Lyons E."/>
            <person name="Manning G."/>
            <person name="Maruyama T."/>
            <person name="Michael T.P."/>
            <person name="Mikami K."/>
            <person name="Miyazaki S."/>
            <person name="Morinaga S."/>
            <person name="Murata T."/>
            <person name="Mueller-Roeber B."/>
            <person name="Nelson D.R."/>
            <person name="Obara M."/>
            <person name="Oguri Y."/>
            <person name="Olmstead R.G."/>
            <person name="Onodera N."/>
            <person name="Petersen B.L."/>
            <person name="Pils B."/>
            <person name="Prigge M."/>
            <person name="Rensing S.A."/>
            <person name="Riano-Pachon D.M."/>
            <person name="Roberts A.W."/>
            <person name="Sato Y."/>
            <person name="Scheller H.V."/>
            <person name="Schulz B."/>
            <person name="Schulz C."/>
            <person name="Shakirov E.V."/>
            <person name="Shibagaki N."/>
            <person name="Shinohara N."/>
            <person name="Shippen D.E."/>
            <person name="Soerensen I."/>
            <person name="Sotooka R."/>
            <person name="Sugimoto N."/>
            <person name="Sugita M."/>
            <person name="Sumikawa N."/>
            <person name="Tanurdzic M."/>
            <person name="Theissen G."/>
            <person name="Ulvskov P."/>
            <person name="Wakazuki S."/>
            <person name="Weng J.K."/>
            <person name="Willats W.W."/>
            <person name="Wipf D."/>
            <person name="Wolf P.G."/>
            <person name="Yang L."/>
            <person name="Zimmer A.D."/>
            <person name="Zhu Q."/>
            <person name="Mitros T."/>
            <person name="Hellsten U."/>
            <person name="Loque D."/>
            <person name="Otillar R."/>
            <person name="Salamov A."/>
            <person name="Schmutz J."/>
            <person name="Shapiro H."/>
            <person name="Lindquist E."/>
            <person name="Lucas S."/>
            <person name="Rokhsar D."/>
            <person name="Grigoriev I.V."/>
        </authorList>
    </citation>
    <scope>NUCLEOTIDE SEQUENCE [LARGE SCALE GENOMIC DNA]</scope>
</reference>
<protein>
    <recommendedName>
        <fullName evidence="1">AB hydrolase-1 domain-containing protein</fullName>
    </recommendedName>
</protein>
<dbReference type="GO" id="GO:0052689">
    <property type="term" value="F:carboxylic ester hydrolase activity"/>
    <property type="evidence" value="ECO:0000318"/>
    <property type="project" value="GO_Central"/>
</dbReference>
<dbReference type="eggNOG" id="ENOG502QTPE">
    <property type="taxonomic scope" value="Eukaryota"/>
</dbReference>
<dbReference type="GO" id="GO:0042171">
    <property type="term" value="F:lysophosphatidic acid acyltransferase activity"/>
    <property type="evidence" value="ECO:0000318"/>
    <property type="project" value="GO_Central"/>
</dbReference>
<keyword evidence="3" id="KW-1185">Reference proteome</keyword>
<feature type="domain" description="AB hydrolase-1" evidence="1">
    <location>
        <begin position="75"/>
        <end position="293"/>
    </location>
</feature>
<dbReference type="InterPro" id="IPR029058">
    <property type="entry name" value="AB_hydrolase_fold"/>
</dbReference>
<evidence type="ECO:0000313" key="2">
    <source>
        <dbReference type="EMBL" id="EFJ16021.1"/>
    </source>
</evidence>